<evidence type="ECO:0000256" key="1">
    <source>
        <dbReference type="SAM" id="Phobius"/>
    </source>
</evidence>
<dbReference type="EMBL" id="AP014608">
    <property type="protein sequence ID" value="BBA17168.1"/>
    <property type="molecule type" value="Genomic_DNA"/>
</dbReference>
<sequence length="152" mass="18486">MKMKFNWDTGIVLSLVFFIVFIIYIAFFFPHIESQLVSDKYYEEEMKYQEIINEKKNASKLPIKIKIFILYSGIKIIFPPVNNNIHGFFTLFRSSSKDLDFTQSFNFLKDSKKILLIPKFFLKKGYYKLIIRWKTDKKFFFEKDIFWNEHNK</sequence>
<proteinExistence type="predicted"/>
<dbReference type="InterPro" id="IPR008620">
    <property type="entry name" value="FixH"/>
</dbReference>
<gene>
    <name evidence="2" type="primary">ccoH</name>
    <name evidence="2" type="ORF">STAT_233</name>
</gene>
<evidence type="ECO:0000313" key="3">
    <source>
        <dbReference type="Proteomes" id="UP000263619"/>
    </source>
</evidence>
<name>A0A224AK34_9FLAO</name>
<keyword evidence="1" id="KW-0812">Transmembrane</keyword>
<dbReference type="Pfam" id="PF05751">
    <property type="entry name" value="FixH"/>
    <property type="match status" value="1"/>
</dbReference>
<dbReference type="RefSeq" id="WP_119305447.1">
    <property type="nucleotide sequence ID" value="NZ_AP014608.1"/>
</dbReference>
<accession>A0A224AK34</accession>
<dbReference type="Proteomes" id="UP000263619">
    <property type="component" value="Chromosome"/>
</dbReference>
<keyword evidence="1" id="KW-1133">Transmembrane helix</keyword>
<organism evidence="2 3">
    <name type="scientific">Blattabacterium cuenoti STAT</name>
    <dbReference type="NCBI Taxonomy" id="1457030"/>
    <lineage>
        <taxon>Bacteria</taxon>
        <taxon>Pseudomonadati</taxon>
        <taxon>Bacteroidota</taxon>
        <taxon>Flavobacteriia</taxon>
        <taxon>Flavobacteriales</taxon>
        <taxon>Blattabacteriaceae</taxon>
        <taxon>Blattabacterium</taxon>
    </lineage>
</organism>
<keyword evidence="1" id="KW-0472">Membrane</keyword>
<dbReference type="AlphaFoldDB" id="A0A224AK34"/>
<feature type="transmembrane region" description="Helical" evidence="1">
    <location>
        <begin position="12"/>
        <end position="32"/>
    </location>
</feature>
<dbReference type="OrthoDB" id="1493774at2"/>
<reference evidence="2 3" key="1">
    <citation type="submission" date="2014-06" db="EMBL/GenBank/DDBJ databases">
        <title>Genome sequence of the intracellular symbiont Blattabacterium cuenoti, strain STAT from the wood feeding cockroach Salganea taiwanensis taiwanensis.</title>
        <authorList>
            <person name="Kinjo Y."/>
            <person name="Ohkuma M."/>
            <person name="Tokuda G."/>
        </authorList>
    </citation>
    <scope>NUCLEOTIDE SEQUENCE [LARGE SCALE GENOMIC DNA]</scope>
    <source>
        <strain evidence="2 3">STAT</strain>
    </source>
</reference>
<keyword evidence="3" id="KW-1185">Reference proteome</keyword>
<evidence type="ECO:0000313" key="2">
    <source>
        <dbReference type="EMBL" id="BBA17168.1"/>
    </source>
</evidence>
<protein>
    <submittedName>
        <fullName evidence="2">Cytochrome cbb3 oxidase maturation protein CcoH</fullName>
    </submittedName>
</protein>